<dbReference type="InterPro" id="IPR015797">
    <property type="entry name" value="NUDIX_hydrolase-like_dom_sf"/>
</dbReference>
<keyword evidence="7" id="KW-1185">Reference proteome</keyword>
<evidence type="ECO:0000256" key="3">
    <source>
        <dbReference type="ARBA" id="ARBA00022801"/>
    </source>
</evidence>
<keyword evidence="3 6" id="KW-0378">Hydrolase</keyword>
<dbReference type="PROSITE" id="PS51462">
    <property type="entry name" value="NUDIX"/>
    <property type="match status" value="1"/>
</dbReference>
<dbReference type="InterPro" id="IPR020476">
    <property type="entry name" value="Nudix_hydrolase"/>
</dbReference>
<dbReference type="CDD" id="cd04681">
    <property type="entry name" value="NUDIX_Hydrolase"/>
    <property type="match status" value="1"/>
</dbReference>
<dbReference type="RefSeq" id="WP_145362978.1">
    <property type="nucleotide sequence ID" value="NZ_CP036268.1"/>
</dbReference>
<dbReference type="GO" id="GO:0035529">
    <property type="term" value="F:NADH pyrophosphatase activity"/>
    <property type="evidence" value="ECO:0007669"/>
    <property type="project" value="TreeGrafter"/>
</dbReference>
<accession>A0A517QYU1</accession>
<name>A0A517QYU1_9PLAN</name>
<dbReference type="EMBL" id="CP036268">
    <property type="protein sequence ID" value="QDT36801.1"/>
    <property type="molecule type" value="Genomic_DNA"/>
</dbReference>
<keyword evidence="4" id="KW-0460">Magnesium</keyword>
<dbReference type="PANTHER" id="PTHR42904:SF12">
    <property type="entry name" value="ADP-RIBOSE PYROPHOSPHATASE-RELATED"/>
    <property type="match status" value="1"/>
</dbReference>
<evidence type="ECO:0000313" key="6">
    <source>
        <dbReference type="EMBL" id="QDT36801.1"/>
    </source>
</evidence>
<dbReference type="GO" id="GO:0005829">
    <property type="term" value="C:cytosol"/>
    <property type="evidence" value="ECO:0007669"/>
    <property type="project" value="TreeGrafter"/>
</dbReference>
<dbReference type="Pfam" id="PF00293">
    <property type="entry name" value="NUDIX"/>
    <property type="match status" value="1"/>
</dbReference>
<sequence length="172" mass="19033">MSESVIDAFRYCPRCGTPVENPGTVPLVCKNCGFQHFFNPIVAVGGIVTDPEDRVLLVIRARDPGKGKFGVPGGFVDRGETLEEALIREVVEETSLKAIETSYLCSFPNDYTFKGITAPVTDAFFRVEVESFEPLKAEESEISSFHLCVPGENELSNMAFESNRRALETFLK</sequence>
<keyword evidence="2" id="KW-0479">Metal-binding</keyword>
<dbReference type="GO" id="GO:0046872">
    <property type="term" value="F:metal ion binding"/>
    <property type="evidence" value="ECO:0007669"/>
    <property type="project" value="UniProtKB-KW"/>
</dbReference>
<organism evidence="6 7">
    <name type="scientific">Stratiformator vulcanicus</name>
    <dbReference type="NCBI Taxonomy" id="2527980"/>
    <lineage>
        <taxon>Bacteria</taxon>
        <taxon>Pseudomonadati</taxon>
        <taxon>Planctomycetota</taxon>
        <taxon>Planctomycetia</taxon>
        <taxon>Planctomycetales</taxon>
        <taxon>Planctomycetaceae</taxon>
        <taxon>Stratiformator</taxon>
    </lineage>
</organism>
<dbReference type="GO" id="GO:0019677">
    <property type="term" value="P:NAD+ catabolic process"/>
    <property type="evidence" value="ECO:0007669"/>
    <property type="project" value="TreeGrafter"/>
</dbReference>
<evidence type="ECO:0000256" key="1">
    <source>
        <dbReference type="ARBA" id="ARBA00001946"/>
    </source>
</evidence>
<dbReference type="InterPro" id="IPR050241">
    <property type="entry name" value="NAD-cap_RNA_hydrolase_NudC"/>
</dbReference>
<dbReference type="OrthoDB" id="9786141at2"/>
<evidence type="ECO:0000256" key="4">
    <source>
        <dbReference type="ARBA" id="ARBA00022842"/>
    </source>
</evidence>
<dbReference type="InterPro" id="IPR000086">
    <property type="entry name" value="NUDIX_hydrolase_dom"/>
</dbReference>
<dbReference type="Proteomes" id="UP000317318">
    <property type="component" value="Chromosome"/>
</dbReference>
<dbReference type="KEGG" id="svp:Pan189_11640"/>
<comment type="cofactor">
    <cofactor evidence="1">
        <name>Mg(2+)</name>
        <dbReference type="ChEBI" id="CHEBI:18420"/>
    </cofactor>
</comment>
<evidence type="ECO:0000313" key="7">
    <source>
        <dbReference type="Proteomes" id="UP000317318"/>
    </source>
</evidence>
<gene>
    <name evidence="6" type="primary">nudC</name>
    <name evidence="6" type="ORF">Pan189_11640</name>
</gene>
<protein>
    <submittedName>
        <fullName evidence="6">NADH pyrophosphatase</fullName>
        <ecNumber evidence="6">3.6.1.22</ecNumber>
    </submittedName>
</protein>
<dbReference type="PANTHER" id="PTHR42904">
    <property type="entry name" value="NUDIX HYDROLASE, NUDC SUBFAMILY"/>
    <property type="match status" value="1"/>
</dbReference>
<evidence type="ECO:0000259" key="5">
    <source>
        <dbReference type="PROSITE" id="PS51462"/>
    </source>
</evidence>
<dbReference type="EC" id="3.6.1.22" evidence="6"/>
<dbReference type="Gene3D" id="3.90.79.10">
    <property type="entry name" value="Nucleoside Triphosphate Pyrophosphohydrolase"/>
    <property type="match status" value="1"/>
</dbReference>
<dbReference type="PRINTS" id="PR00502">
    <property type="entry name" value="NUDIXFAMILY"/>
</dbReference>
<proteinExistence type="predicted"/>
<dbReference type="GO" id="GO:0006742">
    <property type="term" value="P:NADP+ catabolic process"/>
    <property type="evidence" value="ECO:0007669"/>
    <property type="project" value="TreeGrafter"/>
</dbReference>
<dbReference type="SUPFAM" id="SSF55811">
    <property type="entry name" value="Nudix"/>
    <property type="match status" value="1"/>
</dbReference>
<evidence type="ECO:0000256" key="2">
    <source>
        <dbReference type="ARBA" id="ARBA00022723"/>
    </source>
</evidence>
<feature type="domain" description="Nudix hydrolase" evidence="5">
    <location>
        <begin position="39"/>
        <end position="171"/>
    </location>
</feature>
<dbReference type="AlphaFoldDB" id="A0A517QYU1"/>
<reference evidence="6 7" key="1">
    <citation type="submission" date="2019-02" db="EMBL/GenBank/DDBJ databases">
        <title>Deep-cultivation of Planctomycetes and their phenomic and genomic characterization uncovers novel biology.</title>
        <authorList>
            <person name="Wiegand S."/>
            <person name="Jogler M."/>
            <person name="Boedeker C."/>
            <person name="Pinto D."/>
            <person name="Vollmers J."/>
            <person name="Rivas-Marin E."/>
            <person name="Kohn T."/>
            <person name="Peeters S.H."/>
            <person name="Heuer A."/>
            <person name="Rast P."/>
            <person name="Oberbeckmann S."/>
            <person name="Bunk B."/>
            <person name="Jeske O."/>
            <person name="Meyerdierks A."/>
            <person name="Storesund J.E."/>
            <person name="Kallscheuer N."/>
            <person name="Luecker S."/>
            <person name="Lage O.M."/>
            <person name="Pohl T."/>
            <person name="Merkel B.J."/>
            <person name="Hornburger P."/>
            <person name="Mueller R.-W."/>
            <person name="Bruemmer F."/>
            <person name="Labrenz M."/>
            <person name="Spormann A.M."/>
            <person name="Op den Camp H."/>
            <person name="Overmann J."/>
            <person name="Amann R."/>
            <person name="Jetten M.S.M."/>
            <person name="Mascher T."/>
            <person name="Medema M.H."/>
            <person name="Devos D.P."/>
            <person name="Kaster A.-K."/>
            <person name="Ovreas L."/>
            <person name="Rohde M."/>
            <person name="Galperin M.Y."/>
            <person name="Jogler C."/>
        </authorList>
    </citation>
    <scope>NUCLEOTIDE SEQUENCE [LARGE SCALE GENOMIC DNA]</scope>
    <source>
        <strain evidence="6 7">Pan189</strain>
    </source>
</reference>